<protein>
    <submittedName>
        <fullName evidence="1">Uncharacterized protein</fullName>
    </submittedName>
</protein>
<dbReference type="EMBL" id="VOAH01000004">
    <property type="protein sequence ID" value="TVP41167.1"/>
    <property type="molecule type" value="Genomic_DNA"/>
</dbReference>
<sequence length="93" mass="10268">MLIKILGSFKSDNANECHMTKIVKLRVIPPPEKGTRTVFSTHDKDALVKGIELESLVCGNCEFVLVENVLAYNQGDVVLQCPGCKSYNEISNI</sequence>
<organism evidence="1 2">
    <name type="scientific">Candidatus Nitrosocosmicus arcticus</name>
    <dbReference type="NCBI Taxonomy" id="2035267"/>
    <lineage>
        <taxon>Archaea</taxon>
        <taxon>Nitrososphaerota</taxon>
        <taxon>Nitrososphaeria</taxon>
        <taxon>Nitrososphaerales</taxon>
        <taxon>Nitrososphaeraceae</taxon>
        <taxon>Candidatus Nitrosocosmicus</taxon>
    </lineage>
</organism>
<evidence type="ECO:0000313" key="2">
    <source>
        <dbReference type="Proteomes" id="UP000315289"/>
    </source>
</evidence>
<dbReference type="Proteomes" id="UP000315289">
    <property type="component" value="Unassembled WGS sequence"/>
</dbReference>
<dbReference type="AlphaFoldDB" id="A0A557SX35"/>
<name>A0A557SX35_9ARCH</name>
<proteinExistence type="predicted"/>
<reference evidence="1 2" key="1">
    <citation type="journal article" date="2019" name="Front. Microbiol.">
        <title>Ammonia Oxidation by the Arctic Terrestrial Thaumarchaeote Candidatus Nitrosocosmicus arcticus Is Stimulated by Increasing Temperatures.</title>
        <authorList>
            <person name="Alves R.J.E."/>
            <person name="Kerou M."/>
            <person name="Zappe A."/>
            <person name="Bittner R."/>
            <person name="Abby S.S."/>
            <person name="Schmidt H.A."/>
            <person name="Pfeifer K."/>
            <person name="Schleper C."/>
        </authorList>
    </citation>
    <scope>NUCLEOTIDE SEQUENCE [LARGE SCALE GENOMIC DNA]</scope>
    <source>
        <strain evidence="1 2">Kfb</strain>
    </source>
</reference>
<keyword evidence="2" id="KW-1185">Reference proteome</keyword>
<comment type="caution">
    <text evidence="1">The sequence shown here is derived from an EMBL/GenBank/DDBJ whole genome shotgun (WGS) entry which is preliminary data.</text>
</comment>
<evidence type="ECO:0000313" key="1">
    <source>
        <dbReference type="EMBL" id="TVP41167.1"/>
    </source>
</evidence>
<accession>A0A557SX35</accession>
<gene>
    <name evidence="1" type="ORF">NARC_40130</name>
</gene>